<evidence type="ECO:0000256" key="1">
    <source>
        <dbReference type="ARBA" id="ARBA00010617"/>
    </source>
</evidence>
<evidence type="ECO:0000313" key="3">
    <source>
        <dbReference type="Proteomes" id="UP001596058"/>
    </source>
</evidence>
<sequence>MTRPGTGHLAFGSGVHVCAGAAIARLEAETLLKALASRIRTLTPAGPPVHRPHNVLRAMAHLPLRATPSGTGPSL</sequence>
<dbReference type="PANTHER" id="PTHR46696">
    <property type="entry name" value="P450, PUTATIVE (EUROFUNG)-RELATED"/>
    <property type="match status" value="1"/>
</dbReference>
<keyword evidence="3" id="KW-1185">Reference proteome</keyword>
<dbReference type="InterPro" id="IPR036396">
    <property type="entry name" value="Cyt_P450_sf"/>
</dbReference>
<protein>
    <recommendedName>
        <fullName evidence="4">Cytochrome P450</fullName>
    </recommendedName>
</protein>
<dbReference type="Gene3D" id="1.10.630.10">
    <property type="entry name" value="Cytochrome P450"/>
    <property type="match status" value="1"/>
</dbReference>
<dbReference type="InterPro" id="IPR017972">
    <property type="entry name" value="Cyt_P450_CS"/>
</dbReference>
<reference evidence="3" key="1">
    <citation type="journal article" date="2019" name="Int. J. Syst. Evol. Microbiol.">
        <title>The Global Catalogue of Microorganisms (GCM) 10K type strain sequencing project: providing services to taxonomists for standard genome sequencing and annotation.</title>
        <authorList>
            <consortium name="The Broad Institute Genomics Platform"/>
            <consortium name="The Broad Institute Genome Sequencing Center for Infectious Disease"/>
            <person name="Wu L."/>
            <person name="Ma J."/>
        </authorList>
    </citation>
    <scope>NUCLEOTIDE SEQUENCE [LARGE SCALE GENOMIC DNA]</scope>
    <source>
        <strain evidence="3">CCUG 53903</strain>
    </source>
</reference>
<comment type="caution">
    <text evidence="2">The sequence shown here is derived from an EMBL/GenBank/DDBJ whole genome shotgun (WGS) entry which is preliminary data.</text>
</comment>
<dbReference type="PROSITE" id="PS00086">
    <property type="entry name" value="CYTOCHROME_P450"/>
    <property type="match status" value="1"/>
</dbReference>
<evidence type="ECO:0008006" key="4">
    <source>
        <dbReference type="Google" id="ProtNLM"/>
    </source>
</evidence>
<dbReference type="Proteomes" id="UP001596058">
    <property type="component" value="Unassembled WGS sequence"/>
</dbReference>
<evidence type="ECO:0000313" key="2">
    <source>
        <dbReference type="EMBL" id="MFC5831541.1"/>
    </source>
</evidence>
<dbReference type="RefSeq" id="WP_379521051.1">
    <property type="nucleotide sequence ID" value="NZ_JBHSPA010000065.1"/>
</dbReference>
<dbReference type="SUPFAM" id="SSF48264">
    <property type="entry name" value="Cytochrome P450"/>
    <property type="match status" value="1"/>
</dbReference>
<accession>A0ABW1D0L4</accession>
<comment type="similarity">
    <text evidence="1">Belongs to the cytochrome P450 family.</text>
</comment>
<gene>
    <name evidence="2" type="ORF">ACFPZ3_47500</name>
</gene>
<organism evidence="2 3">
    <name type="scientific">Nonomuraea insulae</name>
    <dbReference type="NCBI Taxonomy" id="1616787"/>
    <lineage>
        <taxon>Bacteria</taxon>
        <taxon>Bacillati</taxon>
        <taxon>Actinomycetota</taxon>
        <taxon>Actinomycetes</taxon>
        <taxon>Streptosporangiales</taxon>
        <taxon>Streptosporangiaceae</taxon>
        <taxon>Nonomuraea</taxon>
    </lineage>
</organism>
<dbReference type="PANTHER" id="PTHR46696:SF1">
    <property type="entry name" value="CYTOCHROME P450 YJIB-RELATED"/>
    <property type="match status" value="1"/>
</dbReference>
<name>A0ABW1D0L4_9ACTN</name>
<proteinExistence type="inferred from homology"/>
<dbReference type="EMBL" id="JBHSPA010000065">
    <property type="protein sequence ID" value="MFC5831541.1"/>
    <property type="molecule type" value="Genomic_DNA"/>
</dbReference>